<dbReference type="Pfam" id="PF02371">
    <property type="entry name" value="Transposase_20"/>
    <property type="match status" value="1"/>
</dbReference>
<organism evidence="4 5">
    <name type="scientific">Sorangium cellulosum</name>
    <name type="common">Polyangium cellulosum</name>
    <dbReference type="NCBI Taxonomy" id="56"/>
    <lineage>
        <taxon>Bacteria</taxon>
        <taxon>Pseudomonadati</taxon>
        <taxon>Myxococcota</taxon>
        <taxon>Polyangia</taxon>
        <taxon>Polyangiales</taxon>
        <taxon>Polyangiaceae</taxon>
        <taxon>Sorangium</taxon>
    </lineage>
</organism>
<feature type="domain" description="Transposase IS110-like N-terminal" evidence="2">
    <location>
        <begin position="5"/>
        <end position="147"/>
    </location>
</feature>
<dbReference type="GO" id="GO:0003677">
    <property type="term" value="F:DNA binding"/>
    <property type="evidence" value="ECO:0007669"/>
    <property type="project" value="InterPro"/>
</dbReference>
<evidence type="ECO:0000259" key="3">
    <source>
        <dbReference type="Pfam" id="PF02371"/>
    </source>
</evidence>
<dbReference type="GO" id="GO:0006313">
    <property type="term" value="P:DNA transposition"/>
    <property type="evidence" value="ECO:0007669"/>
    <property type="project" value="InterPro"/>
</dbReference>
<accession>A0A150RVH1</accession>
<dbReference type="EMBL" id="JEMB01001964">
    <property type="protein sequence ID" value="KYF84227.1"/>
    <property type="molecule type" value="Genomic_DNA"/>
</dbReference>
<proteinExistence type="predicted"/>
<name>A0A150RVH1_SORCE</name>
<dbReference type="GO" id="GO:0004803">
    <property type="term" value="F:transposase activity"/>
    <property type="evidence" value="ECO:0007669"/>
    <property type="project" value="InterPro"/>
</dbReference>
<reference evidence="4 5" key="1">
    <citation type="submission" date="2014-02" db="EMBL/GenBank/DDBJ databases">
        <title>The small core and large imbalanced accessory genome model reveals a collaborative survival strategy of Sorangium cellulosum strains in nature.</title>
        <authorList>
            <person name="Han K."/>
            <person name="Peng R."/>
            <person name="Blom J."/>
            <person name="Li Y.-Z."/>
        </authorList>
    </citation>
    <scope>NUCLEOTIDE SEQUENCE [LARGE SCALE GENOMIC DNA]</scope>
    <source>
        <strain evidence="4 5">So0011-07</strain>
    </source>
</reference>
<protein>
    <submittedName>
        <fullName evidence="4">Transposase</fullName>
    </submittedName>
</protein>
<evidence type="ECO:0000256" key="1">
    <source>
        <dbReference type="SAM" id="Coils"/>
    </source>
</evidence>
<evidence type="ECO:0000313" key="4">
    <source>
        <dbReference type="EMBL" id="KYF84227.1"/>
    </source>
</evidence>
<dbReference type="PANTHER" id="PTHR33055">
    <property type="entry name" value="TRANSPOSASE FOR INSERTION SEQUENCE ELEMENT IS1111A"/>
    <property type="match status" value="1"/>
</dbReference>
<dbReference type="InterPro" id="IPR002525">
    <property type="entry name" value="Transp_IS110-like_N"/>
</dbReference>
<feature type="coiled-coil region" evidence="1">
    <location>
        <begin position="157"/>
        <end position="184"/>
    </location>
</feature>
<dbReference type="InterPro" id="IPR047650">
    <property type="entry name" value="Transpos_IS110"/>
</dbReference>
<dbReference type="Proteomes" id="UP000075635">
    <property type="component" value="Unassembled WGS sequence"/>
</dbReference>
<dbReference type="InterPro" id="IPR003346">
    <property type="entry name" value="Transposase_20"/>
</dbReference>
<gene>
    <name evidence="4" type="ORF">BE17_39900</name>
</gene>
<dbReference type="PANTHER" id="PTHR33055:SF13">
    <property type="entry name" value="TRANSPOSASE"/>
    <property type="match status" value="1"/>
</dbReference>
<dbReference type="NCBIfam" id="NF033542">
    <property type="entry name" value="transpos_IS110"/>
    <property type="match status" value="1"/>
</dbReference>
<evidence type="ECO:0000259" key="2">
    <source>
        <dbReference type="Pfam" id="PF01548"/>
    </source>
</evidence>
<keyword evidence="1" id="KW-0175">Coiled coil</keyword>
<feature type="domain" description="Transposase IS116/IS110/IS902 C-terminal" evidence="3">
    <location>
        <begin position="193"/>
        <end position="275"/>
    </location>
</feature>
<sequence length="314" mass="34083">MGGFVGIDVSKEHLDWAVHGEGADARLAHDEDGLQELVRRLNELRPALVVLEATGGLEMAVLAALSVASLPVAVVNPLQIRNFARATGRQAKTDRLDARCIAHFAAAVQPPLTPMPEATTIELELMLARRRQLTGMLVAEKNRLSGLIGPRKVARVVASIERVIKTIEKELEKLDDELKTKIEQSPVWRAKDELLRSVPGVGPGTSRTLLLDLPELGTLSRQQVAALVGVAPFNRDSGKAKGRRAIWGGCASVRSMLYMASVTAVRCNPVIRAFYDRLRAAGKPYKVAMTACMHKLLTILNAMAKAARPWQAAA</sequence>
<dbReference type="AlphaFoldDB" id="A0A150RVH1"/>
<comment type="caution">
    <text evidence="4">The sequence shown here is derived from an EMBL/GenBank/DDBJ whole genome shotgun (WGS) entry which is preliminary data.</text>
</comment>
<dbReference type="Pfam" id="PF01548">
    <property type="entry name" value="DEDD_Tnp_IS110"/>
    <property type="match status" value="1"/>
</dbReference>
<evidence type="ECO:0000313" key="5">
    <source>
        <dbReference type="Proteomes" id="UP000075635"/>
    </source>
</evidence>